<dbReference type="OrthoDB" id="9795616at2"/>
<dbReference type="Pfam" id="PF13377">
    <property type="entry name" value="Peripla_BP_3"/>
    <property type="match status" value="1"/>
</dbReference>
<dbReference type="Gene3D" id="1.10.10.60">
    <property type="entry name" value="Homeodomain-like"/>
    <property type="match status" value="1"/>
</dbReference>
<dbReference type="InterPro" id="IPR009057">
    <property type="entry name" value="Homeodomain-like_sf"/>
</dbReference>
<dbReference type="Pfam" id="PF12833">
    <property type="entry name" value="HTH_18"/>
    <property type="match status" value="1"/>
</dbReference>
<dbReference type="Gene3D" id="3.40.50.2300">
    <property type="match status" value="2"/>
</dbReference>
<dbReference type="PROSITE" id="PS00041">
    <property type="entry name" value="HTH_ARAC_FAMILY_1"/>
    <property type="match status" value="1"/>
</dbReference>
<dbReference type="SUPFAM" id="SSF53822">
    <property type="entry name" value="Periplasmic binding protein-like I"/>
    <property type="match status" value="1"/>
</dbReference>
<organism evidence="5 6">
    <name type="scientific">Rubinisphaera italica</name>
    <dbReference type="NCBI Taxonomy" id="2527969"/>
    <lineage>
        <taxon>Bacteria</taxon>
        <taxon>Pseudomonadati</taxon>
        <taxon>Planctomycetota</taxon>
        <taxon>Planctomycetia</taxon>
        <taxon>Planctomycetales</taxon>
        <taxon>Planctomycetaceae</taxon>
        <taxon>Rubinisphaera</taxon>
    </lineage>
</organism>
<evidence type="ECO:0000256" key="1">
    <source>
        <dbReference type="ARBA" id="ARBA00023015"/>
    </source>
</evidence>
<dbReference type="InterPro" id="IPR018062">
    <property type="entry name" value="HTH_AraC-typ_CS"/>
</dbReference>
<dbReference type="InterPro" id="IPR054031">
    <property type="entry name" value="XylR_PBP1"/>
</dbReference>
<dbReference type="PANTHER" id="PTHR30146">
    <property type="entry name" value="LACI-RELATED TRANSCRIPTIONAL REPRESSOR"/>
    <property type="match status" value="1"/>
</dbReference>
<dbReference type="PANTHER" id="PTHR30146:SF24">
    <property type="entry name" value="XYLOSE OPERON REGULATORY PROTEIN"/>
    <property type="match status" value="1"/>
</dbReference>
<keyword evidence="3" id="KW-0804">Transcription</keyword>
<dbReference type="AlphaFoldDB" id="A0A5C5XF30"/>
<reference evidence="5 6" key="1">
    <citation type="submission" date="2019-02" db="EMBL/GenBank/DDBJ databases">
        <title>Deep-cultivation of Planctomycetes and their phenomic and genomic characterization uncovers novel biology.</title>
        <authorList>
            <person name="Wiegand S."/>
            <person name="Jogler M."/>
            <person name="Boedeker C."/>
            <person name="Pinto D."/>
            <person name="Vollmers J."/>
            <person name="Rivas-Marin E."/>
            <person name="Kohn T."/>
            <person name="Peeters S.H."/>
            <person name="Heuer A."/>
            <person name="Rast P."/>
            <person name="Oberbeckmann S."/>
            <person name="Bunk B."/>
            <person name="Jeske O."/>
            <person name="Meyerdierks A."/>
            <person name="Storesund J.E."/>
            <person name="Kallscheuer N."/>
            <person name="Luecker S."/>
            <person name="Lage O.M."/>
            <person name="Pohl T."/>
            <person name="Merkel B.J."/>
            <person name="Hornburger P."/>
            <person name="Mueller R.-W."/>
            <person name="Bruemmer F."/>
            <person name="Labrenz M."/>
            <person name="Spormann A.M."/>
            <person name="Op Den Camp H."/>
            <person name="Overmann J."/>
            <person name="Amann R."/>
            <person name="Jetten M.S.M."/>
            <person name="Mascher T."/>
            <person name="Medema M.H."/>
            <person name="Devos D.P."/>
            <person name="Kaster A.-K."/>
            <person name="Ovreas L."/>
            <person name="Rohde M."/>
            <person name="Galperin M.Y."/>
            <person name="Jogler C."/>
        </authorList>
    </citation>
    <scope>NUCLEOTIDE SEQUENCE [LARGE SCALE GENOMIC DNA]</scope>
    <source>
        <strain evidence="5 6">Pan54</strain>
    </source>
</reference>
<name>A0A5C5XF30_9PLAN</name>
<dbReference type="SUPFAM" id="SSF46689">
    <property type="entry name" value="Homeodomain-like"/>
    <property type="match status" value="1"/>
</dbReference>
<dbReference type="PROSITE" id="PS01124">
    <property type="entry name" value="HTH_ARAC_FAMILY_2"/>
    <property type="match status" value="1"/>
</dbReference>
<sequence>MNSRRSVALLIESSNAYARGLLAGVVTYVRQHANWSIFLPEQERGATPPKWLSSWNGDGLLVRIETDEIARVVRKSKLPLVDLSAARYLSDVPWVETDDSAIAILAAEHLMERGFQHLAYCGDPGFQWSILRHQEFEKQILQPGRSFHLHESIPRYDEKYSWKREKRRLANWIEKLPKPVAIFACYDIKAQQLLDVCRELGISVPEQVAVLGVDNDELLCELCSPPLSSVIPNAHQAGFQAAAMLDRMMNGEEVSTEAIFIEPLGIQTRQSTDLLAIDDADIAKAFRYIREHATANIRVSDLLRHIPLSRRMLEHRFLKYLGRTPHQEIQRQRILKVKDFLCSTNLTLAEIARNTGFEHAEYLSVVFKRETGQTPREYRNQTGTNHIWS</sequence>
<dbReference type="EMBL" id="SJPG01000001">
    <property type="protein sequence ID" value="TWT61590.1"/>
    <property type="molecule type" value="Genomic_DNA"/>
</dbReference>
<evidence type="ECO:0000259" key="4">
    <source>
        <dbReference type="PROSITE" id="PS01124"/>
    </source>
</evidence>
<dbReference type="InterPro" id="IPR046335">
    <property type="entry name" value="LacI/GalR-like_sensor"/>
</dbReference>
<evidence type="ECO:0000256" key="3">
    <source>
        <dbReference type="ARBA" id="ARBA00023163"/>
    </source>
</evidence>
<dbReference type="GO" id="GO:0000976">
    <property type="term" value="F:transcription cis-regulatory region binding"/>
    <property type="evidence" value="ECO:0007669"/>
    <property type="project" value="TreeGrafter"/>
</dbReference>
<dbReference type="RefSeq" id="WP_146503557.1">
    <property type="nucleotide sequence ID" value="NZ_SJPG01000001.1"/>
</dbReference>
<gene>
    <name evidence="5" type="primary">xylR_4</name>
    <name evidence="5" type="ORF">Pan54_23260</name>
</gene>
<protein>
    <submittedName>
        <fullName evidence="5">Xylose operon regulatory protein</fullName>
    </submittedName>
</protein>
<dbReference type="InterPro" id="IPR018060">
    <property type="entry name" value="HTH_AraC"/>
</dbReference>
<comment type="caution">
    <text evidence="5">The sequence shown here is derived from an EMBL/GenBank/DDBJ whole genome shotgun (WGS) entry which is preliminary data.</text>
</comment>
<dbReference type="Pfam" id="PF22177">
    <property type="entry name" value="PBP1_XylR"/>
    <property type="match status" value="1"/>
</dbReference>
<keyword evidence="2" id="KW-0238">DNA-binding</keyword>
<proteinExistence type="predicted"/>
<dbReference type="InterPro" id="IPR028082">
    <property type="entry name" value="Peripla_BP_I"/>
</dbReference>
<keyword evidence="6" id="KW-1185">Reference proteome</keyword>
<evidence type="ECO:0000256" key="2">
    <source>
        <dbReference type="ARBA" id="ARBA00023125"/>
    </source>
</evidence>
<dbReference type="Proteomes" id="UP000316095">
    <property type="component" value="Unassembled WGS sequence"/>
</dbReference>
<evidence type="ECO:0000313" key="6">
    <source>
        <dbReference type="Proteomes" id="UP000316095"/>
    </source>
</evidence>
<accession>A0A5C5XF30</accession>
<keyword evidence="1" id="KW-0805">Transcription regulation</keyword>
<evidence type="ECO:0000313" key="5">
    <source>
        <dbReference type="EMBL" id="TWT61590.1"/>
    </source>
</evidence>
<dbReference type="CDD" id="cd01543">
    <property type="entry name" value="PBP1_XylR"/>
    <property type="match status" value="1"/>
</dbReference>
<dbReference type="GO" id="GO:0003700">
    <property type="term" value="F:DNA-binding transcription factor activity"/>
    <property type="evidence" value="ECO:0007669"/>
    <property type="project" value="InterPro"/>
</dbReference>
<dbReference type="SMART" id="SM00342">
    <property type="entry name" value="HTH_ARAC"/>
    <property type="match status" value="1"/>
</dbReference>
<feature type="domain" description="HTH araC/xylS-type" evidence="4">
    <location>
        <begin position="283"/>
        <end position="381"/>
    </location>
</feature>